<keyword evidence="1" id="KW-0233">DNA recombination</keyword>
<dbReference type="PANTHER" id="PTHR30349:SF64">
    <property type="entry name" value="PROPHAGE INTEGRASE INTD-RELATED"/>
    <property type="match status" value="1"/>
</dbReference>
<organism evidence="4 5">
    <name type="scientific">Rubripirellula obstinata</name>
    <dbReference type="NCBI Taxonomy" id="406547"/>
    <lineage>
        <taxon>Bacteria</taxon>
        <taxon>Pseudomonadati</taxon>
        <taxon>Planctomycetota</taxon>
        <taxon>Planctomycetia</taxon>
        <taxon>Pirellulales</taxon>
        <taxon>Pirellulaceae</taxon>
        <taxon>Rubripirellula</taxon>
    </lineage>
</organism>
<dbReference type="RefSeq" id="WP_238383093.1">
    <property type="nucleotide sequence ID" value="NZ_LWSK01000011.1"/>
</dbReference>
<evidence type="ECO:0000256" key="2">
    <source>
        <dbReference type="SAM" id="MobiDB-lite"/>
    </source>
</evidence>
<dbReference type="InterPro" id="IPR002104">
    <property type="entry name" value="Integrase_catalytic"/>
</dbReference>
<dbReference type="Proteomes" id="UP000322699">
    <property type="component" value="Unassembled WGS sequence"/>
</dbReference>
<dbReference type="GO" id="GO:0015074">
    <property type="term" value="P:DNA integration"/>
    <property type="evidence" value="ECO:0007669"/>
    <property type="project" value="InterPro"/>
</dbReference>
<evidence type="ECO:0000259" key="3">
    <source>
        <dbReference type="PROSITE" id="PS51898"/>
    </source>
</evidence>
<evidence type="ECO:0000313" key="4">
    <source>
        <dbReference type="EMBL" id="KAA1262292.1"/>
    </source>
</evidence>
<dbReference type="InterPro" id="IPR013762">
    <property type="entry name" value="Integrase-like_cat_sf"/>
</dbReference>
<keyword evidence="5" id="KW-1185">Reference proteome</keyword>
<sequence>MSVKNPKYRKKKRKSGPYAVVEIAGKEYYLGKYNSKASREKYGRLVGEWMMTGRVALPFSTPETPLVMNQVFLAFIRHAKTHYRKEGEQTSEYESMRRIIKDARTRYGSATVSDFGPLAFRSVRQIWIDRGLTRQGINKNAGRLKHILNWAVSMELFPVDRAEAIARVSQLQEYRVDGVEESDEVTLVSLEVVHATIPNMTRTLADMVRVQLLSSCRPGEVCKLTPGAIDRSGDVWEYEVEHHKMRGKKGRERSKKIVYFGPEAQTILLPYLDRPDSEPLFSPAEHTAQLREARTKNRATPASCGNRVGTNRQRKPKKRPGKRWGSKAYGKAVKNVACRTFEMPEGLSDDERKKFAYDHHWTPNRLRHTQATVIRQKFGPEAAQVILGHKSIKTTETYAERDAEKAREVARRVG</sequence>
<dbReference type="Gene3D" id="1.10.443.10">
    <property type="entry name" value="Intergrase catalytic core"/>
    <property type="match status" value="1"/>
</dbReference>
<dbReference type="InterPro" id="IPR050090">
    <property type="entry name" value="Tyrosine_recombinase_XerCD"/>
</dbReference>
<evidence type="ECO:0000313" key="5">
    <source>
        <dbReference type="Proteomes" id="UP000322699"/>
    </source>
</evidence>
<dbReference type="PROSITE" id="PS51898">
    <property type="entry name" value="TYR_RECOMBINASE"/>
    <property type="match status" value="1"/>
</dbReference>
<dbReference type="SUPFAM" id="SSF56349">
    <property type="entry name" value="DNA breaking-rejoining enzymes"/>
    <property type="match status" value="1"/>
</dbReference>
<dbReference type="GO" id="GO:0006310">
    <property type="term" value="P:DNA recombination"/>
    <property type="evidence" value="ECO:0007669"/>
    <property type="project" value="UniProtKB-KW"/>
</dbReference>
<gene>
    <name evidence="4" type="ORF">LF1_48560</name>
</gene>
<name>A0A5B1CPK2_9BACT</name>
<feature type="compositionally biased region" description="Basic residues" evidence="2">
    <location>
        <begin position="312"/>
        <end position="325"/>
    </location>
</feature>
<dbReference type="Pfam" id="PF00589">
    <property type="entry name" value="Phage_integrase"/>
    <property type="match status" value="1"/>
</dbReference>
<proteinExistence type="predicted"/>
<dbReference type="InterPro" id="IPR011010">
    <property type="entry name" value="DNA_brk_join_enz"/>
</dbReference>
<evidence type="ECO:0000256" key="1">
    <source>
        <dbReference type="ARBA" id="ARBA00023172"/>
    </source>
</evidence>
<accession>A0A5B1CPK2</accession>
<dbReference type="CDD" id="cd00397">
    <property type="entry name" value="DNA_BRE_C"/>
    <property type="match status" value="1"/>
</dbReference>
<dbReference type="PANTHER" id="PTHR30349">
    <property type="entry name" value="PHAGE INTEGRASE-RELATED"/>
    <property type="match status" value="1"/>
</dbReference>
<comment type="caution">
    <text evidence="4">The sequence shown here is derived from an EMBL/GenBank/DDBJ whole genome shotgun (WGS) entry which is preliminary data.</text>
</comment>
<protein>
    <submittedName>
        <fullName evidence="4">Site-specific tyrosine recombinase XerC</fullName>
    </submittedName>
</protein>
<reference evidence="4 5" key="1">
    <citation type="submission" date="2019-08" db="EMBL/GenBank/DDBJ databases">
        <title>Deep-cultivation of Planctomycetes and their phenomic and genomic characterization uncovers novel biology.</title>
        <authorList>
            <person name="Wiegand S."/>
            <person name="Jogler M."/>
            <person name="Boedeker C."/>
            <person name="Pinto D."/>
            <person name="Vollmers J."/>
            <person name="Rivas-Marin E."/>
            <person name="Kohn T."/>
            <person name="Peeters S.H."/>
            <person name="Heuer A."/>
            <person name="Rast P."/>
            <person name="Oberbeckmann S."/>
            <person name="Bunk B."/>
            <person name="Jeske O."/>
            <person name="Meyerdierks A."/>
            <person name="Storesund J.E."/>
            <person name="Kallscheuer N."/>
            <person name="Luecker S."/>
            <person name="Lage O.M."/>
            <person name="Pohl T."/>
            <person name="Merkel B.J."/>
            <person name="Hornburger P."/>
            <person name="Mueller R.-W."/>
            <person name="Bruemmer F."/>
            <person name="Labrenz M."/>
            <person name="Spormann A.M."/>
            <person name="Op Den Camp H."/>
            <person name="Overmann J."/>
            <person name="Amann R."/>
            <person name="Jetten M.S.M."/>
            <person name="Mascher T."/>
            <person name="Medema M.H."/>
            <person name="Devos D.P."/>
            <person name="Kaster A.-K."/>
            <person name="Ovreas L."/>
            <person name="Rohde M."/>
            <person name="Galperin M.Y."/>
            <person name="Jogler C."/>
        </authorList>
    </citation>
    <scope>NUCLEOTIDE SEQUENCE [LARGE SCALE GENOMIC DNA]</scope>
    <source>
        <strain evidence="4 5">LF1</strain>
    </source>
</reference>
<dbReference type="AlphaFoldDB" id="A0A5B1CPK2"/>
<feature type="region of interest" description="Disordered" evidence="2">
    <location>
        <begin position="294"/>
        <end position="326"/>
    </location>
</feature>
<dbReference type="GO" id="GO:0003677">
    <property type="term" value="F:DNA binding"/>
    <property type="evidence" value="ECO:0007669"/>
    <property type="project" value="InterPro"/>
</dbReference>
<dbReference type="EMBL" id="VRLW01000001">
    <property type="protein sequence ID" value="KAA1262292.1"/>
    <property type="molecule type" value="Genomic_DNA"/>
</dbReference>
<feature type="domain" description="Tyr recombinase" evidence="3">
    <location>
        <begin position="180"/>
        <end position="411"/>
    </location>
</feature>